<dbReference type="Pfam" id="PF01381">
    <property type="entry name" value="HTH_3"/>
    <property type="match status" value="1"/>
</dbReference>
<proteinExistence type="predicted"/>
<dbReference type="InterPro" id="IPR001387">
    <property type="entry name" value="Cro/C1-type_HTH"/>
</dbReference>
<gene>
    <name evidence="3" type="ORF">BCF44_13837</name>
</gene>
<feature type="domain" description="HTH cro/C1-type" evidence="2">
    <location>
        <begin position="68"/>
        <end position="122"/>
    </location>
</feature>
<dbReference type="GO" id="GO:0003677">
    <property type="term" value="F:DNA binding"/>
    <property type="evidence" value="ECO:0007669"/>
    <property type="project" value="InterPro"/>
</dbReference>
<dbReference type="AlphaFoldDB" id="A0A3E0G6D5"/>
<comment type="caution">
    <text evidence="3">The sequence shown here is derived from an EMBL/GenBank/DDBJ whole genome shotgun (WGS) entry which is preliminary data.</text>
</comment>
<keyword evidence="4" id="KW-1185">Reference proteome</keyword>
<protein>
    <submittedName>
        <fullName evidence="3">Transcriptional regulator with XRE-family HTH domain</fullName>
    </submittedName>
</protein>
<sequence length="457" mass="48677">MSVPVRWEAWTEGVAVGRAAPADRPSGWEQVGGQGAASVVDGGSGTLGTPTEMVVEMDNEPLSLGARVEHKRTKAGMKRGELAAKAGISVHTVESLEQGRRVPTVPLLQKVAAALDTTVAWLLAKPDTLPSADPNAEGILAIRRALTPVDDDLVDELEPVEPLTLRDAERTADYLWGCYWSGRFEQLARLLPTAIPQIRATVRAVPVAEQPAAAEALARVLQAAGDCMVHLAQPDLAWMALSEAVKAANSGTDELLAAALRISRSWQLLVQGRFPEAQRVALTAARGIEPAGDAPLGQLTAYGLLTVTAATAAARAELPGDTEELLAVAGETAGRVGYERSEHQSVFGPAKVVMLKTDCAVVLENYDTALDIARTLPREAPLPLATRARHLADVALCQTRTGQGKDALTTLLTMEDMAPDWLPYQSLPKQVVAELVDQQRQVDRPLLELAGRLGVEV</sequence>
<reference evidence="3 4" key="1">
    <citation type="submission" date="2018-08" db="EMBL/GenBank/DDBJ databases">
        <title>Genomic Encyclopedia of Archaeal and Bacterial Type Strains, Phase II (KMG-II): from individual species to whole genera.</title>
        <authorList>
            <person name="Goeker M."/>
        </authorList>
    </citation>
    <scope>NUCLEOTIDE SEQUENCE [LARGE SCALE GENOMIC DNA]</scope>
    <source>
        <strain evidence="3 4">DSM 45791</strain>
    </source>
</reference>
<feature type="region of interest" description="Disordered" evidence="1">
    <location>
        <begin position="18"/>
        <end position="46"/>
    </location>
</feature>
<dbReference type="PROSITE" id="PS50943">
    <property type="entry name" value="HTH_CROC1"/>
    <property type="match status" value="1"/>
</dbReference>
<organism evidence="3 4">
    <name type="scientific">Kutzneria buriramensis</name>
    <dbReference type="NCBI Taxonomy" id="1045776"/>
    <lineage>
        <taxon>Bacteria</taxon>
        <taxon>Bacillati</taxon>
        <taxon>Actinomycetota</taxon>
        <taxon>Actinomycetes</taxon>
        <taxon>Pseudonocardiales</taxon>
        <taxon>Pseudonocardiaceae</taxon>
        <taxon>Kutzneria</taxon>
    </lineage>
</organism>
<dbReference type="SMART" id="SM00530">
    <property type="entry name" value="HTH_XRE"/>
    <property type="match status" value="1"/>
</dbReference>
<accession>A0A3E0G6D5</accession>
<evidence type="ECO:0000313" key="4">
    <source>
        <dbReference type="Proteomes" id="UP000256269"/>
    </source>
</evidence>
<evidence type="ECO:0000313" key="3">
    <source>
        <dbReference type="EMBL" id="REH18050.1"/>
    </source>
</evidence>
<dbReference type="Proteomes" id="UP000256269">
    <property type="component" value="Unassembled WGS sequence"/>
</dbReference>
<evidence type="ECO:0000259" key="2">
    <source>
        <dbReference type="PROSITE" id="PS50943"/>
    </source>
</evidence>
<dbReference type="SUPFAM" id="SSF47413">
    <property type="entry name" value="lambda repressor-like DNA-binding domains"/>
    <property type="match status" value="1"/>
</dbReference>
<dbReference type="CDD" id="cd00093">
    <property type="entry name" value="HTH_XRE"/>
    <property type="match status" value="1"/>
</dbReference>
<dbReference type="EMBL" id="QUNO01000038">
    <property type="protein sequence ID" value="REH18050.1"/>
    <property type="molecule type" value="Genomic_DNA"/>
</dbReference>
<evidence type="ECO:0000256" key="1">
    <source>
        <dbReference type="SAM" id="MobiDB-lite"/>
    </source>
</evidence>
<name>A0A3E0G6D5_9PSEU</name>
<dbReference type="InterPro" id="IPR010982">
    <property type="entry name" value="Lambda_DNA-bd_dom_sf"/>
</dbReference>
<dbReference type="Gene3D" id="1.10.260.40">
    <property type="entry name" value="lambda repressor-like DNA-binding domains"/>
    <property type="match status" value="1"/>
</dbReference>